<dbReference type="InterPro" id="IPR012337">
    <property type="entry name" value="RNaseH-like_sf"/>
</dbReference>
<dbReference type="GO" id="GO:0015074">
    <property type="term" value="P:DNA integration"/>
    <property type="evidence" value="ECO:0007669"/>
    <property type="project" value="InterPro"/>
</dbReference>
<dbReference type="VEuPathDB" id="VectorBase:AARA014936"/>
<name>A0A182IHL2_ANOAR</name>
<sequence>MKEIERNNRGILRTLRIAKAQNSDWRKAIEEYEHMYNTTPHSITGKAPLELLNRRPVKGL</sequence>
<reference evidence="1" key="1">
    <citation type="submission" date="2022-08" db="UniProtKB">
        <authorList>
            <consortium name="EnsemblMetazoa"/>
        </authorList>
    </citation>
    <scope>IDENTIFICATION</scope>
    <source>
        <strain evidence="1">Dongola</strain>
    </source>
</reference>
<dbReference type="Gene3D" id="3.30.420.10">
    <property type="entry name" value="Ribonuclease H-like superfamily/Ribonuclease H"/>
    <property type="match status" value="1"/>
</dbReference>
<dbReference type="InterPro" id="IPR001584">
    <property type="entry name" value="Integrase_cat-core"/>
</dbReference>
<dbReference type="AlphaFoldDB" id="A0A182IHL2"/>
<keyword evidence="2" id="KW-1185">Reference proteome</keyword>
<dbReference type="GO" id="GO:0003676">
    <property type="term" value="F:nucleic acid binding"/>
    <property type="evidence" value="ECO:0007669"/>
    <property type="project" value="InterPro"/>
</dbReference>
<dbReference type="EnsemblMetazoa" id="AARA014936-RA">
    <property type="protein sequence ID" value="AARA014936-PA"/>
    <property type="gene ID" value="AARA014936"/>
</dbReference>
<dbReference type="SUPFAM" id="SSF53098">
    <property type="entry name" value="Ribonuclease H-like"/>
    <property type="match status" value="1"/>
</dbReference>
<organism evidence="1 2">
    <name type="scientific">Anopheles arabiensis</name>
    <name type="common">Mosquito</name>
    <dbReference type="NCBI Taxonomy" id="7173"/>
    <lineage>
        <taxon>Eukaryota</taxon>
        <taxon>Metazoa</taxon>
        <taxon>Ecdysozoa</taxon>
        <taxon>Arthropoda</taxon>
        <taxon>Hexapoda</taxon>
        <taxon>Insecta</taxon>
        <taxon>Pterygota</taxon>
        <taxon>Neoptera</taxon>
        <taxon>Endopterygota</taxon>
        <taxon>Diptera</taxon>
        <taxon>Nematocera</taxon>
        <taxon>Culicoidea</taxon>
        <taxon>Culicidae</taxon>
        <taxon>Anophelinae</taxon>
        <taxon>Anopheles</taxon>
    </lineage>
</organism>
<evidence type="ECO:0000313" key="1">
    <source>
        <dbReference type="EnsemblMetazoa" id="AARA014936-PA"/>
    </source>
</evidence>
<evidence type="ECO:0000313" key="2">
    <source>
        <dbReference type="Proteomes" id="UP000075840"/>
    </source>
</evidence>
<accession>A0A182IHL2</accession>
<proteinExistence type="predicted"/>
<dbReference type="InterPro" id="IPR036397">
    <property type="entry name" value="RNaseH_sf"/>
</dbReference>
<dbReference type="VEuPathDB" id="VectorBase:AARA21_001391"/>
<dbReference type="PROSITE" id="PS50994">
    <property type="entry name" value="INTEGRASE"/>
    <property type="match status" value="1"/>
</dbReference>
<dbReference type="Proteomes" id="UP000075840">
    <property type="component" value="Unassembled WGS sequence"/>
</dbReference>
<protein>
    <submittedName>
        <fullName evidence="1">Uncharacterized protein</fullName>
    </submittedName>
</protein>
<dbReference type="EMBL" id="APCN01006833">
    <property type="status" value="NOT_ANNOTATED_CDS"/>
    <property type="molecule type" value="Genomic_DNA"/>
</dbReference>
<dbReference type="EMBL" id="APCN01006832">
    <property type="status" value="NOT_ANNOTATED_CDS"/>
    <property type="molecule type" value="Genomic_DNA"/>
</dbReference>